<feature type="transmembrane region" description="Helical" evidence="7">
    <location>
        <begin position="353"/>
        <end position="374"/>
    </location>
</feature>
<dbReference type="InterPro" id="IPR050189">
    <property type="entry name" value="MFS_Efflux_Transporters"/>
</dbReference>
<dbReference type="EMBL" id="JAOZYB010000103">
    <property type="protein sequence ID" value="MEB3961628.1"/>
    <property type="molecule type" value="Genomic_DNA"/>
</dbReference>
<dbReference type="Gene3D" id="1.20.1250.20">
    <property type="entry name" value="MFS general substrate transporter like domains"/>
    <property type="match status" value="2"/>
</dbReference>
<evidence type="ECO:0000256" key="5">
    <source>
        <dbReference type="ARBA" id="ARBA00023136"/>
    </source>
</evidence>
<feature type="transmembrane region" description="Helical" evidence="7">
    <location>
        <begin position="323"/>
        <end position="341"/>
    </location>
</feature>
<accession>A0ABU6CA90</accession>
<feature type="region of interest" description="Disordered" evidence="6">
    <location>
        <begin position="432"/>
        <end position="454"/>
    </location>
</feature>
<keyword evidence="5 7" id="KW-0472">Membrane</keyword>
<dbReference type="RefSeq" id="WP_324768950.1">
    <property type="nucleotide sequence ID" value="NZ_BAAATS010000030.1"/>
</dbReference>
<evidence type="ECO:0000256" key="7">
    <source>
        <dbReference type="SAM" id="Phobius"/>
    </source>
</evidence>
<feature type="compositionally biased region" description="Polar residues" evidence="6">
    <location>
        <begin position="442"/>
        <end position="454"/>
    </location>
</feature>
<sequence>MSSRAPRPALIALFTAGYLAAYLLPTVVGRLADSLRLSPTQAGLAGSALLLSSATAGFTLAARVERIGARRAARAGLLLAAVGYGTAALSTSVPLVVAGAMIGGFGSGTATAVAATGIAAQKDPHRASTLGLLTVSALAGALYLSIPRISPTGHALPFAALAVTALAVWPATRWLADPAGPDNSPAQATPTFKSPLPYARSGSALAVVIVCWSMAQNSLWGVSSRIGTVQAGLSEVTVGSVFAVALGAGLLGVIGAGALGTRLGRALPIGAGTAAIACCIALSARADGLGSFATGEIAWNTLYPVVLSYLLGLAASLDPRGRWAVLVGSASSLGTACGPLVGSSLSQAVGFPAMGTALAVALLLLALPLTAVALHTGGRPLFAGAARRRSGAPVGAIVPPSGLLEQPVVEIYPLEVPAASVDRHEPVQAAFTTAGPDGVQPEMSSSGYASTSAR</sequence>
<dbReference type="PANTHER" id="PTHR43124:SF10">
    <property type="entry name" value="PURINE EFFLUX PUMP PBUE"/>
    <property type="match status" value="1"/>
</dbReference>
<keyword evidence="4 7" id="KW-1133">Transmembrane helix</keyword>
<evidence type="ECO:0000256" key="1">
    <source>
        <dbReference type="ARBA" id="ARBA00004651"/>
    </source>
</evidence>
<organism evidence="8 9">
    <name type="scientific">Streptomyces kunmingensis</name>
    <dbReference type="NCBI Taxonomy" id="68225"/>
    <lineage>
        <taxon>Bacteria</taxon>
        <taxon>Bacillati</taxon>
        <taxon>Actinomycetota</taxon>
        <taxon>Actinomycetes</taxon>
        <taxon>Kitasatosporales</taxon>
        <taxon>Streptomycetaceae</taxon>
        <taxon>Streptomyces</taxon>
    </lineage>
</organism>
<feature type="transmembrane region" description="Helical" evidence="7">
    <location>
        <begin position="127"/>
        <end position="146"/>
    </location>
</feature>
<keyword evidence="9" id="KW-1185">Reference proteome</keyword>
<feature type="transmembrane region" description="Helical" evidence="7">
    <location>
        <begin position="72"/>
        <end position="89"/>
    </location>
</feature>
<dbReference type="PANTHER" id="PTHR43124">
    <property type="entry name" value="PURINE EFFLUX PUMP PBUE"/>
    <property type="match status" value="1"/>
</dbReference>
<proteinExistence type="predicted"/>
<comment type="caution">
    <text evidence="8">The sequence shown here is derived from an EMBL/GenBank/DDBJ whole genome shotgun (WGS) entry which is preliminary data.</text>
</comment>
<reference evidence="8 9" key="1">
    <citation type="submission" date="2022-10" db="EMBL/GenBank/DDBJ databases">
        <authorList>
            <person name="Xie J."/>
            <person name="Shen N."/>
        </authorList>
    </citation>
    <scope>NUCLEOTIDE SEQUENCE [LARGE SCALE GENOMIC DNA]</scope>
    <source>
        <strain evidence="8 9">DSM 41681</strain>
    </source>
</reference>
<dbReference type="SUPFAM" id="SSF103473">
    <property type="entry name" value="MFS general substrate transporter"/>
    <property type="match status" value="1"/>
</dbReference>
<evidence type="ECO:0000256" key="3">
    <source>
        <dbReference type="ARBA" id="ARBA00022692"/>
    </source>
</evidence>
<feature type="transmembrane region" description="Helical" evidence="7">
    <location>
        <begin position="158"/>
        <end position="176"/>
    </location>
</feature>
<protein>
    <submittedName>
        <fullName evidence="8">MFS transporter</fullName>
    </submittedName>
</protein>
<evidence type="ECO:0000256" key="6">
    <source>
        <dbReference type="SAM" id="MobiDB-lite"/>
    </source>
</evidence>
<feature type="transmembrane region" description="Helical" evidence="7">
    <location>
        <begin position="297"/>
        <end position="316"/>
    </location>
</feature>
<evidence type="ECO:0000256" key="4">
    <source>
        <dbReference type="ARBA" id="ARBA00022989"/>
    </source>
</evidence>
<keyword evidence="2" id="KW-1003">Cell membrane</keyword>
<evidence type="ECO:0000256" key="2">
    <source>
        <dbReference type="ARBA" id="ARBA00022475"/>
    </source>
</evidence>
<dbReference type="InterPro" id="IPR011701">
    <property type="entry name" value="MFS"/>
</dbReference>
<dbReference type="InterPro" id="IPR036259">
    <property type="entry name" value="MFS_trans_sf"/>
</dbReference>
<comment type="subcellular location">
    <subcellularLocation>
        <location evidence="1">Cell membrane</location>
        <topology evidence="1">Multi-pass membrane protein</topology>
    </subcellularLocation>
</comment>
<evidence type="ECO:0000313" key="9">
    <source>
        <dbReference type="Proteomes" id="UP001352223"/>
    </source>
</evidence>
<gene>
    <name evidence="8" type="ORF">OKJ48_15430</name>
</gene>
<name>A0ABU6CA90_9ACTN</name>
<feature type="transmembrane region" description="Helical" evidence="7">
    <location>
        <begin position="236"/>
        <end position="259"/>
    </location>
</feature>
<dbReference type="Proteomes" id="UP001352223">
    <property type="component" value="Unassembled WGS sequence"/>
</dbReference>
<dbReference type="Pfam" id="PF07690">
    <property type="entry name" value="MFS_1"/>
    <property type="match status" value="1"/>
</dbReference>
<keyword evidence="3 7" id="KW-0812">Transmembrane</keyword>
<feature type="transmembrane region" description="Helical" evidence="7">
    <location>
        <begin position="266"/>
        <end position="285"/>
    </location>
</feature>
<evidence type="ECO:0000313" key="8">
    <source>
        <dbReference type="EMBL" id="MEB3961628.1"/>
    </source>
</evidence>
<feature type="transmembrane region" description="Helical" evidence="7">
    <location>
        <begin position="42"/>
        <end position="60"/>
    </location>
</feature>